<keyword evidence="4" id="KW-0862">Zinc</keyword>
<proteinExistence type="inferred from homology"/>
<dbReference type="OrthoDB" id="9801445at2"/>
<comment type="similarity">
    <text evidence="5">Belongs to the creatininase superfamily.</text>
</comment>
<dbReference type="GO" id="GO:0009231">
    <property type="term" value="P:riboflavin biosynthetic process"/>
    <property type="evidence" value="ECO:0007669"/>
    <property type="project" value="TreeGrafter"/>
</dbReference>
<gene>
    <name evidence="6" type="ORF">GB883_14610</name>
</gene>
<keyword evidence="7" id="KW-1185">Reference proteome</keyword>
<name>A0A7J5UML2_9MICO</name>
<accession>A0A7J5UML2</accession>
<dbReference type="Pfam" id="PF02633">
    <property type="entry name" value="Creatininase"/>
    <property type="match status" value="1"/>
</dbReference>
<evidence type="ECO:0000313" key="7">
    <source>
        <dbReference type="Proteomes" id="UP000451860"/>
    </source>
</evidence>
<reference evidence="6 7" key="1">
    <citation type="submission" date="2019-10" db="EMBL/GenBank/DDBJ databases">
        <title>Georgenia wutianyii sp. nov. and Georgenia yuyongxinii sp. nov. isolated from plateau pika (Ochotona curzoniae) in the Qinghai-Tibet plateau of China.</title>
        <authorList>
            <person name="Tian Z."/>
        </authorList>
    </citation>
    <scope>NUCLEOTIDE SEQUENCE [LARGE SCALE GENOMIC DNA]</scope>
    <source>
        <strain evidence="6 7">DSM 21501</strain>
    </source>
</reference>
<evidence type="ECO:0000256" key="3">
    <source>
        <dbReference type="ARBA" id="ARBA00022801"/>
    </source>
</evidence>
<evidence type="ECO:0000256" key="1">
    <source>
        <dbReference type="ARBA" id="ARBA00001947"/>
    </source>
</evidence>
<evidence type="ECO:0000256" key="2">
    <source>
        <dbReference type="ARBA" id="ARBA00022723"/>
    </source>
</evidence>
<dbReference type="EMBL" id="WHJE01000078">
    <property type="protein sequence ID" value="KAE8763344.1"/>
    <property type="molecule type" value="Genomic_DNA"/>
</dbReference>
<evidence type="ECO:0000256" key="4">
    <source>
        <dbReference type="ARBA" id="ARBA00022833"/>
    </source>
</evidence>
<protein>
    <submittedName>
        <fullName evidence="6">Creatininase family protein</fullName>
    </submittedName>
</protein>
<comment type="caution">
    <text evidence="6">The sequence shown here is derived from an EMBL/GenBank/DDBJ whole genome shotgun (WGS) entry which is preliminary data.</text>
</comment>
<dbReference type="AlphaFoldDB" id="A0A7J5UML2"/>
<dbReference type="Gene3D" id="3.40.50.10310">
    <property type="entry name" value="Creatininase"/>
    <property type="match status" value="1"/>
</dbReference>
<keyword evidence="3" id="KW-0378">Hydrolase</keyword>
<dbReference type="Proteomes" id="UP000451860">
    <property type="component" value="Unassembled WGS sequence"/>
</dbReference>
<organism evidence="6 7">
    <name type="scientific">Georgenia thermotolerans</name>
    <dbReference type="NCBI Taxonomy" id="527326"/>
    <lineage>
        <taxon>Bacteria</taxon>
        <taxon>Bacillati</taxon>
        <taxon>Actinomycetota</taxon>
        <taxon>Actinomycetes</taxon>
        <taxon>Micrococcales</taxon>
        <taxon>Bogoriellaceae</taxon>
        <taxon>Georgenia</taxon>
    </lineage>
</organism>
<dbReference type="RefSeq" id="WP_152200128.1">
    <property type="nucleotide sequence ID" value="NZ_VUKF01000003.1"/>
</dbReference>
<dbReference type="InterPro" id="IPR024087">
    <property type="entry name" value="Creatininase-like_sf"/>
</dbReference>
<comment type="cofactor">
    <cofactor evidence="1">
        <name>Zn(2+)</name>
        <dbReference type="ChEBI" id="CHEBI:29105"/>
    </cofactor>
</comment>
<dbReference type="PANTHER" id="PTHR35005:SF1">
    <property type="entry name" value="2-AMINO-5-FORMYLAMINO-6-RIBOSYLAMINOPYRIMIDIN-4(3H)-ONE 5'-MONOPHOSPHATE DEFORMYLASE"/>
    <property type="match status" value="1"/>
</dbReference>
<dbReference type="GO" id="GO:0016811">
    <property type="term" value="F:hydrolase activity, acting on carbon-nitrogen (but not peptide) bonds, in linear amides"/>
    <property type="evidence" value="ECO:0007669"/>
    <property type="project" value="TreeGrafter"/>
</dbReference>
<dbReference type="InterPro" id="IPR003785">
    <property type="entry name" value="Creatininase/forma_Hydrolase"/>
</dbReference>
<dbReference type="SUPFAM" id="SSF102215">
    <property type="entry name" value="Creatininase"/>
    <property type="match status" value="1"/>
</dbReference>
<dbReference type="PANTHER" id="PTHR35005">
    <property type="entry name" value="3-DEHYDRO-SCYLLO-INOSOSE HYDROLASE"/>
    <property type="match status" value="1"/>
</dbReference>
<evidence type="ECO:0000313" key="6">
    <source>
        <dbReference type="EMBL" id="KAE8763344.1"/>
    </source>
</evidence>
<evidence type="ECO:0000256" key="5">
    <source>
        <dbReference type="ARBA" id="ARBA00024029"/>
    </source>
</evidence>
<keyword evidence="2" id="KW-0479">Metal-binding</keyword>
<sequence length="298" mass="33515">MAIKDYVKNDATRERKHNILGMSFAEVQERLQEPGQDTILVPMGSTEKHGAHIPLGTDSYVTMEVVERAAQAMDVLFTPLEPFGYSPHHMGRNEEGAGTVTLRAETYRRVLHDVARSLIYHGFTRIIFVSHHGSNTKPIDEVMRELRYKTGAYISFYKTPTEREATVVADLFENPPEETPGWHSSELETATLMATGDGLVNMDRAVEDRAHAPAYMGAAFSKIDGTATVKFQNSENIWVPMDHHEYSDTAVIGNPFRATKEKGLAMLDRMAEHLSAYVGEVRNFDVKVHSSDYPERAW</sequence>
<dbReference type="GO" id="GO:0046872">
    <property type="term" value="F:metal ion binding"/>
    <property type="evidence" value="ECO:0007669"/>
    <property type="project" value="UniProtKB-KW"/>
</dbReference>